<gene>
    <name evidence="3" type="ORF">LTR84_007691</name>
</gene>
<evidence type="ECO:0000313" key="3">
    <source>
        <dbReference type="EMBL" id="KAK5061149.1"/>
    </source>
</evidence>
<comment type="caution">
    <text evidence="3">The sequence shown here is derived from an EMBL/GenBank/DDBJ whole genome shotgun (WGS) entry which is preliminary data.</text>
</comment>
<name>A0AAV9NKW8_9EURO</name>
<evidence type="ECO:0000313" key="4">
    <source>
        <dbReference type="Proteomes" id="UP001358417"/>
    </source>
</evidence>
<proteinExistence type="predicted"/>
<keyword evidence="2" id="KW-1133">Transmembrane helix</keyword>
<feature type="region of interest" description="Disordered" evidence="1">
    <location>
        <begin position="189"/>
        <end position="303"/>
    </location>
</feature>
<keyword evidence="2" id="KW-0472">Membrane</keyword>
<evidence type="ECO:0000256" key="1">
    <source>
        <dbReference type="SAM" id="MobiDB-lite"/>
    </source>
</evidence>
<dbReference type="CDD" id="cd12087">
    <property type="entry name" value="TM_EGFR-like"/>
    <property type="match status" value="1"/>
</dbReference>
<feature type="compositionally biased region" description="Pro residues" evidence="1">
    <location>
        <begin position="200"/>
        <end position="220"/>
    </location>
</feature>
<dbReference type="Proteomes" id="UP001358417">
    <property type="component" value="Unassembled WGS sequence"/>
</dbReference>
<dbReference type="GeneID" id="89975856"/>
<keyword evidence="2" id="KW-0812">Transmembrane</keyword>
<evidence type="ECO:0000256" key="2">
    <source>
        <dbReference type="SAM" id="Phobius"/>
    </source>
</evidence>
<protein>
    <submittedName>
        <fullName evidence="3">Uncharacterized protein</fullName>
    </submittedName>
</protein>
<accession>A0AAV9NKW8</accession>
<keyword evidence="4" id="KW-1185">Reference proteome</keyword>
<feature type="region of interest" description="Disordered" evidence="1">
    <location>
        <begin position="110"/>
        <end position="145"/>
    </location>
</feature>
<organism evidence="3 4">
    <name type="scientific">Exophiala bonariae</name>
    <dbReference type="NCBI Taxonomy" id="1690606"/>
    <lineage>
        <taxon>Eukaryota</taxon>
        <taxon>Fungi</taxon>
        <taxon>Dikarya</taxon>
        <taxon>Ascomycota</taxon>
        <taxon>Pezizomycotina</taxon>
        <taxon>Eurotiomycetes</taxon>
        <taxon>Chaetothyriomycetidae</taxon>
        <taxon>Chaetothyriales</taxon>
        <taxon>Herpotrichiellaceae</taxon>
        <taxon>Exophiala</taxon>
    </lineage>
</organism>
<feature type="transmembrane region" description="Helical" evidence="2">
    <location>
        <begin position="155"/>
        <end position="178"/>
    </location>
</feature>
<sequence>MDPLIGAPGTTAKPSLHHDLLRRDSGQILMAPDYTCGYIDGRAVKCTNQGWPYCVPHTFPDLSAIYYTCEDSVIATLAVSTNPNGQVPARVWNTLLDNALSSGASASASAGITTSAQTQSTASRGSTGTTSASPTSTTSSVVQSITEGTLSRNTIIGIAVGGFAIICAVIGSGIWWCMRRRRRAHQASYRPPQGSYHYGAPPPMPPPSFVPPPYPHPGSVPKPFDGRPNPGYGAGGPTGQAHSHVNYHATSPVSPVGSPPPPPSRYELTSQTSMSVPTSRSELSSTPGAPRTYAELPAARELR</sequence>
<reference evidence="3 4" key="1">
    <citation type="submission" date="2023-08" db="EMBL/GenBank/DDBJ databases">
        <title>Black Yeasts Isolated from many extreme environments.</title>
        <authorList>
            <person name="Coleine C."/>
            <person name="Stajich J.E."/>
            <person name="Selbmann L."/>
        </authorList>
    </citation>
    <scope>NUCLEOTIDE SEQUENCE [LARGE SCALE GENOMIC DNA]</scope>
    <source>
        <strain evidence="3 4">CCFEE 5792</strain>
    </source>
</reference>
<dbReference type="AlphaFoldDB" id="A0AAV9NKW8"/>
<dbReference type="RefSeq" id="XP_064710246.1">
    <property type="nucleotide sequence ID" value="XM_064851243.1"/>
</dbReference>
<dbReference type="EMBL" id="JAVRRD010000003">
    <property type="protein sequence ID" value="KAK5061149.1"/>
    <property type="molecule type" value="Genomic_DNA"/>
</dbReference>
<feature type="compositionally biased region" description="Polar residues" evidence="1">
    <location>
        <begin position="267"/>
        <end position="287"/>
    </location>
</feature>